<keyword evidence="2" id="KW-0547">Nucleotide-binding</keyword>
<dbReference type="PANTHER" id="PTHR42788:SF13">
    <property type="entry name" value="ALIPHATIC SULFONATES IMPORT ATP-BINDING PROTEIN SSUB"/>
    <property type="match status" value="1"/>
</dbReference>
<accession>A0A8J3CBN1</accession>
<dbReference type="PANTHER" id="PTHR42788">
    <property type="entry name" value="TAURINE IMPORT ATP-BINDING PROTEIN-RELATED"/>
    <property type="match status" value="1"/>
</dbReference>
<evidence type="ECO:0000256" key="1">
    <source>
        <dbReference type="ARBA" id="ARBA00022448"/>
    </source>
</evidence>
<dbReference type="RefSeq" id="WP_189060511.1">
    <property type="nucleotide sequence ID" value="NZ_BMMK01000025.1"/>
</dbReference>
<dbReference type="Pfam" id="PF00005">
    <property type="entry name" value="ABC_tran"/>
    <property type="match status" value="1"/>
</dbReference>
<gene>
    <name evidence="5" type="ORF">GCM10012275_46240</name>
</gene>
<dbReference type="Gene3D" id="3.40.50.300">
    <property type="entry name" value="P-loop containing nucleotide triphosphate hydrolases"/>
    <property type="match status" value="1"/>
</dbReference>
<keyword evidence="6" id="KW-1185">Reference proteome</keyword>
<dbReference type="PROSITE" id="PS50893">
    <property type="entry name" value="ABC_TRANSPORTER_2"/>
    <property type="match status" value="1"/>
</dbReference>
<proteinExistence type="predicted"/>
<evidence type="ECO:0000313" key="6">
    <source>
        <dbReference type="Proteomes" id="UP000637578"/>
    </source>
</evidence>
<dbReference type="AlphaFoldDB" id="A0A8J3CBN1"/>
<evidence type="ECO:0000256" key="3">
    <source>
        <dbReference type="ARBA" id="ARBA00022840"/>
    </source>
</evidence>
<name>A0A8J3CBN1_9PSEU</name>
<dbReference type="SMART" id="SM00382">
    <property type="entry name" value="AAA"/>
    <property type="match status" value="1"/>
</dbReference>
<dbReference type="InterPro" id="IPR050166">
    <property type="entry name" value="ABC_transporter_ATP-bind"/>
</dbReference>
<dbReference type="EMBL" id="BMMK01000025">
    <property type="protein sequence ID" value="GGM70595.1"/>
    <property type="molecule type" value="Genomic_DNA"/>
</dbReference>
<evidence type="ECO:0000256" key="2">
    <source>
        <dbReference type="ARBA" id="ARBA00022741"/>
    </source>
</evidence>
<reference evidence="5" key="2">
    <citation type="submission" date="2020-09" db="EMBL/GenBank/DDBJ databases">
        <authorList>
            <person name="Sun Q."/>
            <person name="Zhou Y."/>
        </authorList>
    </citation>
    <scope>NUCLEOTIDE SEQUENCE</scope>
    <source>
        <strain evidence="5">CGMCC 4.5737</strain>
    </source>
</reference>
<keyword evidence="3 5" id="KW-0067">ATP-binding</keyword>
<dbReference type="InterPro" id="IPR027417">
    <property type="entry name" value="P-loop_NTPase"/>
</dbReference>
<dbReference type="Proteomes" id="UP000637578">
    <property type="component" value="Unassembled WGS sequence"/>
</dbReference>
<comment type="caution">
    <text evidence="5">The sequence shown here is derived from an EMBL/GenBank/DDBJ whole genome shotgun (WGS) entry which is preliminary data.</text>
</comment>
<organism evidence="5 6">
    <name type="scientific">Longimycelium tulufanense</name>
    <dbReference type="NCBI Taxonomy" id="907463"/>
    <lineage>
        <taxon>Bacteria</taxon>
        <taxon>Bacillati</taxon>
        <taxon>Actinomycetota</taxon>
        <taxon>Actinomycetes</taxon>
        <taxon>Pseudonocardiales</taxon>
        <taxon>Pseudonocardiaceae</taxon>
        <taxon>Longimycelium</taxon>
    </lineage>
</organism>
<dbReference type="GO" id="GO:0016887">
    <property type="term" value="F:ATP hydrolysis activity"/>
    <property type="evidence" value="ECO:0007669"/>
    <property type="project" value="InterPro"/>
</dbReference>
<dbReference type="SUPFAM" id="SSF52540">
    <property type="entry name" value="P-loop containing nucleoside triphosphate hydrolases"/>
    <property type="match status" value="1"/>
</dbReference>
<dbReference type="CDD" id="cd03293">
    <property type="entry name" value="ABC_NrtD_SsuB_transporters"/>
    <property type="match status" value="1"/>
</dbReference>
<evidence type="ECO:0000313" key="5">
    <source>
        <dbReference type="EMBL" id="GGM70595.1"/>
    </source>
</evidence>
<keyword evidence="1" id="KW-0813">Transport</keyword>
<evidence type="ECO:0000259" key="4">
    <source>
        <dbReference type="PROSITE" id="PS50893"/>
    </source>
</evidence>
<protein>
    <submittedName>
        <fullName evidence="5">ABC transporter ATP-binding protein</fullName>
    </submittedName>
</protein>
<dbReference type="GO" id="GO:0005524">
    <property type="term" value="F:ATP binding"/>
    <property type="evidence" value="ECO:0007669"/>
    <property type="project" value="UniProtKB-KW"/>
</dbReference>
<reference evidence="5" key="1">
    <citation type="journal article" date="2014" name="Int. J. Syst. Evol. Microbiol.">
        <title>Complete genome sequence of Corynebacterium casei LMG S-19264T (=DSM 44701T), isolated from a smear-ripened cheese.</title>
        <authorList>
            <consortium name="US DOE Joint Genome Institute (JGI-PGF)"/>
            <person name="Walter F."/>
            <person name="Albersmeier A."/>
            <person name="Kalinowski J."/>
            <person name="Ruckert C."/>
        </authorList>
    </citation>
    <scope>NUCLEOTIDE SEQUENCE</scope>
    <source>
        <strain evidence="5">CGMCC 4.5737</strain>
    </source>
</reference>
<dbReference type="InterPro" id="IPR003439">
    <property type="entry name" value="ABC_transporter-like_ATP-bd"/>
</dbReference>
<feature type="domain" description="ABC transporter" evidence="4">
    <location>
        <begin position="7"/>
        <end position="238"/>
    </location>
</feature>
<sequence>MVGRPLVELDNVTVAYRAGDRQHVAVTDVNLEVSRGAFVSVVGPTGCGKSTVLNVVAGLLAPTSGGVRIDGTSLWGRNTRAGYLFQQDTLLPWKTVLENVCLGLELAGVDRAERREQARDWLSRVGLSGFEDAHPHQLSGGMRKRTAVAQVCVCGPEILLMDEPFSALDAQTRQLMENELLTLWTEAGTTVLFVTHDLDEAVSLSDEIVLFSAGPASTVARRYEVDLPRPRDLMRIRTARRFGELYEAVWSDLRKEVMKAHGRRDTVGHG</sequence>
<dbReference type="InterPro" id="IPR003593">
    <property type="entry name" value="AAA+_ATPase"/>
</dbReference>